<dbReference type="GO" id="GO:0005524">
    <property type="term" value="F:ATP binding"/>
    <property type="evidence" value="ECO:0007669"/>
    <property type="project" value="UniProtKB-KW"/>
</dbReference>
<keyword evidence="12 13" id="KW-0472">Membrane</keyword>
<dbReference type="Pfam" id="PF02702">
    <property type="entry name" value="KdpD"/>
    <property type="match status" value="1"/>
</dbReference>
<dbReference type="Pfam" id="PF00512">
    <property type="entry name" value="HisKA"/>
    <property type="match status" value="1"/>
</dbReference>
<dbReference type="CDD" id="cd00082">
    <property type="entry name" value="HisKA"/>
    <property type="match status" value="1"/>
</dbReference>
<evidence type="ECO:0000256" key="4">
    <source>
        <dbReference type="ARBA" id="ARBA00022553"/>
    </source>
</evidence>
<dbReference type="Gene3D" id="3.40.50.300">
    <property type="entry name" value="P-loop containing nucleotide triphosphate hydrolases"/>
    <property type="match status" value="1"/>
</dbReference>
<dbReference type="EMBL" id="SZUV01000004">
    <property type="protein sequence ID" value="TQN49554.1"/>
    <property type="molecule type" value="Genomic_DNA"/>
</dbReference>
<dbReference type="GO" id="GO:0005886">
    <property type="term" value="C:plasma membrane"/>
    <property type="evidence" value="ECO:0007669"/>
    <property type="project" value="TreeGrafter"/>
</dbReference>
<dbReference type="InterPro" id="IPR036097">
    <property type="entry name" value="HisK_dim/P_sf"/>
</dbReference>
<evidence type="ECO:0000256" key="8">
    <source>
        <dbReference type="ARBA" id="ARBA00022777"/>
    </source>
</evidence>
<reference evidence="15 16" key="1">
    <citation type="submission" date="2019-03" db="EMBL/GenBank/DDBJ databases">
        <title>New insights into Acidothiobacillus thiooxidans sulfur metabolism through coupled gene expression, solution geochemistry, microscopy and spectroscopy analyses.</title>
        <authorList>
            <person name="Camacho D."/>
            <person name="Frazao R."/>
            <person name="Fouillen A."/>
            <person name="Nanci A."/>
            <person name="Lang B.F."/>
            <person name="Apte S.C."/>
            <person name="Baron C."/>
            <person name="Warren L.A."/>
        </authorList>
    </citation>
    <scope>NUCLEOTIDE SEQUENCE [LARGE SCALE GENOMIC DNA]</scope>
    <source>
        <strain evidence="15 16">ATCC 19377</strain>
    </source>
</reference>
<evidence type="ECO:0000256" key="5">
    <source>
        <dbReference type="ARBA" id="ARBA00022679"/>
    </source>
</evidence>
<dbReference type="InterPro" id="IPR003852">
    <property type="entry name" value="Sig_transdc_His_kinase_KdpD_N"/>
</dbReference>
<dbReference type="SUPFAM" id="SSF47384">
    <property type="entry name" value="Homodimeric domain of signal transducing histidine kinase"/>
    <property type="match status" value="1"/>
</dbReference>
<dbReference type="InterPro" id="IPR029016">
    <property type="entry name" value="GAF-like_dom_sf"/>
</dbReference>
<feature type="domain" description="Histidine kinase" evidence="14">
    <location>
        <begin position="732"/>
        <end position="947"/>
    </location>
</feature>
<dbReference type="Pfam" id="PF02518">
    <property type="entry name" value="HATPase_c"/>
    <property type="match status" value="1"/>
</dbReference>
<dbReference type="PANTHER" id="PTHR45569">
    <property type="entry name" value="SENSOR PROTEIN KDPD"/>
    <property type="match status" value="1"/>
</dbReference>
<evidence type="ECO:0000259" key="14">
    <source>
        <dbReference type="PROSITE" id="PS50109"/>
    </source>
</evidence>
<name>A0A543PZP6_ACITH</name>
<dbReference type="SMART" id="SM00387">
    <property type="entry name" value="HATPase_c"/>
    <property type="match status" value="1"/>
</dbReference>
<feature type="transmembrane region" description="Helical" evidence="13">
    <location>
        <begin position="506"/>
        <end position="522"/>
    </location>
</feature>
<dbReference type="FunFam" id="3.40.50.300:FF:000483">
    <property type="entry name" value="Sensor histidine kinase KdpD"/>
    <property type="match status" value="1"/>
</dbReference>
<sequence>MPVVHVILGFLGLLWNFTYAQRAEQRKQEILLWPSILNFHEPSMDDNDRSDGRPDPDALLAQVQQEESKQQRGRLKIFFGAAPGVGKTYAMLRFGQQEMAKGADVLIGIVETHQRHETQALADALPMLPRQHLPYKNVVLEEFDLDAALSRRPGLLLLDELAHSNAPGSRHKKRWQDLEELLDAGISVATTINVQHLESAHEVVQQITGIKVQETVPDHLIQQADEVVLVDISDADLLQRLKEGKVYLGDRGQRAMSHFFRKGNLIALRQLALRLAADRVDLELRQFQLQNPEEERRSGSRDRLLVAISGRPEDEHLVRATYHLATAQRADWLVIHVDTPRGLMQKAETQAWIWNHLHLAESLGAETARLTGVNIGAEILAYARLRDVTQIVLGQAQGLRKFLWWWPGSLTAHLLNSERSMDIIVHPIPAKKPISEDQRLRNQQYLGVMDSPLRRRIRNRHFILGALLGLVLSGLAWMLEAYLGFAGIFMLYMLGAVGAALLYGRWPSLITFITAAISYYSFGLGKGLPTTLGSLAYFALILSLILLISQLVARSREQELMARIRERRARNLYQLVQVLSSARGVEGILNASIEKLEQTLGISVAFWLPATEKSEGPLKQFPEPDQTDSQQRKLQAAARWCFQNRKNAGMSTNTLADLPALFMPMIINERALGVVMLSDLDLRRAPTDWLHFLETVVRLIAVALDSAQASLQRTEADVRLRVEQLQNALLGAVSHDLRTPLAGVLGTATTLQRNAQGLSTEDRLLLENIRQQTEKMEHTVERILHMAALQSGRLQIQKEWTPLEDLLVSTRDQVKSLCTEHPFQTRIARNLPLLHVDPQLIVQVLTNLVENACRYSPAGRDIELEAYADEKEIVVCVIDHGFGVPSGREQEIFGRFSQVKPPVGLGGSGLGLAICKAIIELHNGRIWVRNRVAVHGAVFCFAIPREAEPLMPSDEE</sequence>
<feature type="transmembrane region" description="Helical" evidence="13">
    <location>
        <begin position="534"/>
        <end position="553"/>
    </location>
</feature>
<dbReference type="InterPro" id="IPR036890">
    <property type="entry name" value="HATPase_C_sf"/>
</dbReference>
<dbReference type="SUPFAM" id="SSF52402">
    <property type="entry name" value="Adenine nucleotide alpha hydrolases-like"/>
    <property type="match status" value="1"/>
</dbReference>
<comment type="subcellular location">
    <subcellularLocation>
        <location evidence="2">Membrane</location>
        <topology evidence="2">Multi-pass membrane protein</topology>
    </subcellularLocation>
</comment>
<dbReference type="InterPro" id="IPR003661">
    <property type="entry name" value="HisK_dim/P_dom"/>
</dbReference>
<evidence type="ECO:0000256" key="7">
    <source>
        <dbReference type="ARBA" id="ARBA00022741"/>
    </source>
</evidence>
<keyword evidence="5 15" id="KW-0808">Transferase</keyword>
<dbReference type="PANTHER" id="PTHR45569:SF1">
    <property type="entry name" value="SENSOR PROTEIN KDPD"/>
    <property type="match status" value="1"/>
</dbReference>
<dbReference type="InterPro" id="IPR027417">
    <property type="entry name" value="P-loop_NTPase"/>
</dbReference>
<evidence type="ECO:0000256" key="2">
    <source>
        <dbReference type="ARBA" id="ARBA00004141"/>
    </source>
</evidence>
<dbReference type="InterPro" id="IPR005467">
    <property type="entry name" value="His_kinase_dom"/>
</dbReference>
<organism evidence="15 16">
    <name type="scientific">Acidithiobacillus thiooxidans ATCC 19377</name>
    <dbReference type="NCBI Taxonomy" id="637390"/>
    <lineage>
        <taxon>Bacteria</taxon>
        <taxon>Pseudomonadati</taxon>
        <taxon>Pseudomonadota</taxon>
        <taxon>Acidithiobacillia</taxon>
        <taxon>Acidithiobacillales</taxon>
        <taxon>Acidithiobacillaceae</taxon>
        <taxon>Acidithiobacillus</taxon>
    </lineage>
</organism>
<keyword evidence="10 13" id="KW-1133">Transmembrane helix</keyword>
<dbReference type="Proteomes" id="UP000315403">
    <property type="component" value="Unassembled WGS sequence"/>
</dbReference>
<evidence type="ECO:0000256" key="13">
    <source>
        <dbReference type="SAM" id="Phobius"/>
    </source>
</evidence>
<dbReference type="SUPFAM" id="SSF55781">
    <property type="entry name" value="GAF domain-like"/>
    <property type="match status" value="1"/>
</dbReference>
<evidence type="ECO:0000256" key="11">
    <source>
        <dbReference type="ARBA" id="ARBA00023012"/>
    </source>
</evidence>
<dbReference type="SMART" id="SM00388">
    <property type="entry name" value="HisKA"/>
    <property type="match status" value="1"/>
</dbReference>
<dbReference type="GO" id="GO:0005737">
    <property type="term" value="C:cytoplasm"/>
    <property type="evidence" value="ECO:0007669"/>
    <property type="project" value="UniProtKB-ARBA"/>
</dbReference>
<evidence type="ECO:0000256" key="9">
    <source>
        <dbReference type="ARBA" id="ARBA00022840"/>
    </source>
</evidence>
<dbReference type="GO" id="GO:0000155">
    <property type="term" value="F:phosphorelay sensor kinase activity"/>
    <property type="evidence" value="ECO:0007669"/>
    <property type="project" value="InterPro"/>
</dbReference>
<dbReference type="AlphaFoldDB" id="A0A543PZP6"/>
<proteinExistence type="predicted"/>
<keyword evidence="7" id="KW-0547">Nucleotide-binding</keyword>
<dbReference type="InterPro" id="IPR004358">
    <property type="entry name" value="Sig_transdc_His_kin-like_C"/>
</dbReference>
<dbReference type="InterPro" id="IPR014729">
    <property type="entry name" value="Rossmann-like_a/b/a_fold"/>
</dbReference>
<dbReference type="Gene3D" id="1.10.287.130">
    <property type="match status" value="1"/>
</dbReference>
<dbReference type="Gene3D" id="3.30.565.10">
    <property type="entry name" value="Histidine kinase-like ATPase, C-terminal domain"/>
    <property type="match status" value="1"/>
</dbReference>
<dbReference type="InterPro" id="IPR038318">
    <property type="entry name" value="KdpD_sf"/>
</dbReference>
<evidence type="ECO:0000256" key="6">
    <source>
        <dbReference type="ARBA" id="ARBA00022692"/>
    </source>
</evidence>
<dbReference type="Gene3D" id="3.30.450.40">
    <property type="match status" value="1"/>
</dbReference>
<evidence type="ECO:0000256" key="12">
    <source>
        <dbReference type="ARBA" id="ARBA00023136"/>
    </source>
</evidence>
<protein>
    <recommendedName>
        <fullName evidence="3">histidine kinase</fullName>
        <ecNumber evidence="3">2.7.13.3</ecNumber>
    </recommendedName>
</protein>
<dbReference type="Gene3D" id="1.20.120.620">
    <property type="entry name" value="Backbone structure of the membrane domain of e. Coli histidine kinase receptor kdpd"/>
    <property type="match status" value="1"/>
</dbReference>
<keyword evidence="9" id="KW-0067">ATP-binding</keyword>
<dbReference type="InterPro" id="IPR003594">
    <property type="entry name" value="HATPase_dom"/>
</dbReference>
<dbReference type="RefSeq" id="WP_246865099.1">
    <property type="nucleotide sequence ID" value="NZ_SZUV01000004.1"/>
</dbReference>
<evidence type="ECO:0000313" key="16">
    <source>
        <dbReference type="Proteomes" id="UP000315403"/>
    </source>
</evidence>
<dbReference type="InterPro" id="IPR052023">
    <property type="entry name" value="Histidine_kinase_KdpD"/>
</dbReference>
<keyword evidence="11" id="KW-0902">Two-component regulatory system</keyword>
<evidence type="ECO:0000256" key="10">
    <source>
        <dbReference type="ARBA" id="ARBA00022989"/>
    </source>
</evidence>
<dbReference type="SUPFAM" id="SSF55874">
    <property type="entry name" value="ATPase domain of HSP90 chaperone/DNA topoisomerase II/histidine kinase"/>
    <property type="match status" value="1"/>
</dbReference>
<evidence type="ECO:0000256" key="1">
    <source>
        <dbReference type="ARBA" id="ARBA00000085"/>
    </source>
</evidence>
<feature type="transmembrane region" description="Helical" evidence="13">
    <location>
        <begin position="462"/>
        <end position="494"/>
    </location>
</feature>
<dbReference type="EC" id="2.7.13.3" evidence="3"/>
<dbReference type="Pfam" id="PF13493">
    <property type="entry name" value="DUF4118"/>
    <property type="match status" value="1"/>
</dbReference>
<comment type="catalytic activity">
    <reaction evidence="1">
        <text>ATP + protein L-histidine = ADP + protein N-phospho-L-histidine.</text>
        <dbReference type="EC" id="2.7.13.3"/>
    </reaction>
</comment>
<dbReference type="InterPro" id="IPR025201">
    <property type="entry name" value="KdpD_TM"/>
</dbReference>
<dbReference type="Gene3D" id="3.40.50.620">
    <property type="entry name" value="HUPs"/>
    <property type="match status" value="1"/>
</dbReference>
<keyword evidence="6 13" id="KW-0812">Transmembrane</keyword>
<keyword evidence="8" id="KW-0418">Kinase</keyword>
<gene>
    <name evidence="15" type="primary">kdpD</name>
    <name evidence="15" type="ORF">DLNHIDIE_03205</name>
</gene>
<keyword evidence="4" id="KW-0597">Phosphoprotein</keyword>
<dbReference type="PROSITE" id="PS50109">
    <property type="entry name" value="HIS_KIN"/>
    <property type="match status" value="1"/>
</dbReference>
<comment type="caution">
    <text evidence="15">The sequence shown here is derived from an EMBL/GenBank/DDBJ whole genome shotgun (WGS) entry which is preliminary data.</text>
</comment>
<accession>A0A543PZP6</accession>
<evidence type="ECO:0000256" key="3">
    <source>
        <dbReference type="ARBA" id="ARBA00012438"/>
    </source>
</evidence>
<dbReference type="PRINTS" id="PR00344">
    <property type="entry name" value="BCTRLSENSOR"/>
</dbReference>
<evidence type="ECO:0000313" key="15">
    <source>
        <dbReference type="EMBL" id="TQN49554.1"/>
    </source>
</evidence>